<comment type="caution">
    <text evidence="2">The sequence shown here is derived from an EMBL/GenBank/DDBJ whole genome shotgun (WGS) entry which is preliminary data.</text>
</comment>
<evidence type="ECO:0000256" key="1">
    <source>
        <dbReference type="SAM" id="MobiDB-lite"/>
    </source>
</evidence>
<dbReference type="Proteomes" id="UP001066276">
    <property type="component" value="Chromosome 3_1"/>
</dbReference>
<evidence type="ECO:0000313" key="3">
    <source>
        <dbReference type="Proteomes" id="UP001066276"/>
    </source>
</evidence>
<evidence type="ECO:0000313" key="2">
    <source>
        <dbReference type="EMBL" id="KAJ1189618.1"/>
    </source>
</evidence>
<feature type="region of interest" description="Disordered" evidence="1">
    <location>
        <begin position="25"/>
        <end position="57"/>
    </location>
</feature>
<proteinExistence type="predicted"/>
<gene>
    <name evidence="2" type="ORF">NDU88_006362</name>
</gene>
<keyword evidence="3" id="KW-1185">Reference proteome</keyword>
<dbReference type="AlphaFoldDB" id="A0AAV7UKS8"/>
<accession>A0AAV7UKS8</accession>
<sequence length="148" mass="15484">MPDAQCAVLEGSLLATQRFVGNGAPVPLCPPRKPHPRSGDRAASAGVRRGGGGEGRALSSAHAVRVLGAPVAAQLTGELRTGRSRDPGAGGALVRVVSCARHHSASVLRRWLRRAGSALLTWDPEPETPLASRFLYVTKTMLIAVAYC</sequence>
<organism evidence="2 3">
    <name type="scientific">Pleurodeles waltl</name>
    <name type="common">Iberian ribbed newt</name>
    <dbReference type="NCBI Taxonomy" id="8319"/>
    <lineage>
        <taxon>Eukaryota</taxon>
        <taxon>Metazoa</taxon>
        <taxon>Chordata</taxon>
        <taxon>Craniata</taxon>
        <taxon>Vertebrata</taxon>
        <taxon>Euteleostomi</taxon>
        <taxon>Amphibia</taxon>
        <taxon>Batrachia</taxon>
        <taxon>Caudata</taxon>
        <taxon>Salamandroidea</taxon>
        <taxon>Salamandridae</taxon>
        <taxon>Pleurodelinae</taxon>
        <taxon>Pleurodeles</taxon>
    </lineage>
</organism>
<reference evidence="2" key="1">
    <citation type="journal article" date="2022" name="bioRxiv">
        <title>Sequencing and chromosome-scale assembly of the giantPleurodeles waltlgenome.</title>
        <authorList>
            <person name="Brown T."/>
            <person name="Elewa A."/>
            <person name="Iarovenko S."/>
            <person name="Subramanian E."/>
            <person name="Araus A.J."/>
            <person name="Petzold A."/>
            <person name="Susuki M."/>
            <person name="Suzuki K.-i.T."/>
            <person name="Hayashi T."/>
            <person name="Toyoda A."/>
            <person name="Oliveira C."/>
            <person name="Osipova E."/>
            <person name="Leigh N.D."/>
            <person name="Simon A."/>
            <person name="Yun M.H."/>
        </authorList>
    </citation>
    <scope>NUCLEOTIDE SEQUENCE</scope>
    <source>
        <strain evidence="2">20211129_DDA</strain>
        <tissue evidence="2">Liver</tissue>
    </source>
</reference>
<name>A0AAV7UKS8_PLEWA</name>
<protein>
    <submittedName>
        <fullName evidence="2">Uncharacterized protein</fullName>
    </submittedName>
</protein>
<dbReference type="EMBL" id="JANPWB010000005">
    <property type="protein sequence ID" value="KAJ1189618.1"/>
    <property type="molecule type" value="Genomic_DNA"/>
</dbReference>